<name>A0A327NNF7_9BACT</name>
<dbReference type="EMBL" id="QLII01000001">
    <property type="protein sequence ID" value="RAI76870.1"/>
    <property type="molecule type" value="Genomic_DNA"/>
</dbReference>
<evidence type="ECO:0000313" key="2">
    <source>
        <dbReference type="Proteomes" id="UP000249016"/>
    </source>
</evidence>
<proteinExistence type="predicted"/>
<organism evidence="1 2">
    <name type="scientific">Spirosoma telluris</name>
    <dbReference type="NCBI Taxonomy" id="2183553"/>
    <lineage>
        <taxon>Bacteria</taxon>
        <taxon>Pseudomonadati</taxon>
        <taxon>Bacteroidota</taxon>
        <taxon>Cytophagia</taxon>
        <taxon>Cytophagales</taxon>
        <taxon>Cytophagaceae</taxon>
        <taxon>Spirosoma</taxon>
    </lineage>
</organism>
<evidence type="ECO:0000313" key="1">
    <source>
        <dbReference type="EMBL" id="RAI76870.1"/>
    </source>
</evidence>
<protein>
    <submittedName>
        <fullName evidence="1">Uncharacterized protein</fullName>
    </submittedName>
</protein>
<dbReference type="Proteomes" id="UP000249016">
    <property type="component" value="Unassembled WGS sequence"/>
</dbReference>
<reference evidence="1 2" key="1">
    <citation type="submission" date="2018-06" db="EMBL/GenBank/DDBJ databases">
        <title>Spirosoma sp. HMF3257 Genome sequencing and assembly.</title>
        <authorList>
            <person name="Kang H."/>
            <person name="Cha I."/>
            <person name="Kim H."/>
            <person name="Kang J."/>
            <person name="Joh K."/>
        </authorList>
    </citation>
    <scope>NUCLEOTIDE SEQUENCE [LARGE SCALE GENOMIC DNA]</scope>
    <source>
        <strain evidence="1 2">HMF3257</strain>
    </source>
</reference>
<sequence length="63" mass="7121">MIPTLYLSFHRQRTWTYLLTGLLLCLLIGSRLWAAPTTAPVRFSGLPVWAINPTGVSQQPPIW</sequence>
<dbReference type="AlphaFoldDB" id="A0A327NNF7"/>
<dbReference type="RefSeq" id="WP_111346948.1">
    <property type="nucleotide sequence ID" value="NZ_QLII01000001.1"/>
</dbReference>
<gene>
    <name evidence="1" type="ORF">HMF3257_26725</name>
</gene>
<accession>A0A327NNF7</accession>
<comment type="caution">
    <text evidence="1">The sequence shown here is derived from an EMBL/GenBank/DDBJ whole genome shotgun (WGS) entry which is preliminary data.</text>
</comment>
<keyword evidence="2" id="KW-1185">Reference proteome</keyword>